<dbReference type="OMA" id="HYANPSE"/>
<evidence type="ECO:0000256" key="1">
    <source>
        <dbReference type="SAM" id="MobiDB-lite"/>
    </source>
</evidence>
<dbReference type="eggNOG" id="ENOG502T27G">
    <property type="taxonomic scope" value="Eukaryota"/>
</dbReference>
<feature type="compositionally biased region" description="Polar residues" evidence="1">
    <location>
        <begin position="121"/>
        <end position="132"/>
    </location>
</feature>
<dbReference type="RefSeq" id="XP_002847134.1">
    <property type="nucleotide sequence ID" value="XM_002847088.1"/>
</dbReference>
<keyword evidence="3" id="KW-1185">Reference proteome</keyword>
<feature type="compositionally biased region" description="Basic residues" evidence="1">
    <location>
        <begin position="173"/>
        <end position="183"/>
    </location>
</feature>
<dbReference type="STRING" id="554155.C5FQ99"/>
<dbReference type="Proteomes" id="UP000002035">
    <property type="component" value="Unassembled WGS sequence"/>
</dbReference>
<reference evidence="3" key="1">
    <citation type="journal article" date="2012" name="MBio">
        <title>Comparative genome analysis of Trichophyton rubrum and related dermatophytes reveals candidate genes involved in infection.</title>
        <authorList>
            <person name="Martinez D.A."/>
            <person name="Oliver B.G."/>
            <person name="Graeser Y."/>
            <person name="Goldberg J.M."/>
            <person name="Li W."/>
            <person name="Martinez-Rossi N.M."/>
            <person name="Monod M."/>
            <person name="Shelest E."/>
            <person name="Barton R.C."/>
            <person name="Birch E."/>
            <person name="Brakhage A.A."/>
            <person name="Chen Z."/>
            <person name="Gurr S.J."/>
            <person name="Heiman D."/>
            <person name="Heitman J."/>
            <person name="Kosti I."/>
            <person name="Rossi A."/>
            <person name="Saif S."/>
            <person name="Samalova M."/>
            <person name="Saunders C.W."/>
            <person name="Shea T."/>
            <person name="Summerbell R.C."/>
            <person name="Xu J."/>
            <person name="Young S."/>
            <person name="Zeng Q."/>
            <person name="Birren B.W."/>
            <person name="Cuomo C.A."/>
            <person name="White T.C."/>
        </authorList>
    </citation>
    <scope>NUCLEOTIDE SEQUENCE [LARGE SCALE GENOMIC DNA]</scope>
    <source>
        <strain evidence="3">ATCC MYA-4605 / CBS 113480</strain>
    </source>
</reference>
<feature type="region of interest" description="Disordered" evidence="1">
    <location>
        <begin position="283"/>
        <end position="302"/>
    </location>
</feature>
<feature type="region of interest" description="Disordered" evidence="1">
    <location>
        <begin position="115"/>
        <end position="203"/>
    </location>
</feature>
<dbReference type="EMBL" id="DS995704">
    <property type="protein sequence ID" value="EEQ32052.1"/>
    <property type="molecule type" value="Genomic_DNA"/>
</dbReference>
<dbReference type="VEuPathDB" id="FungiDB:MCYG_04871"/>
<protein>
    <submittedName>
        <fullName evidence="2">Uncharacterized protein</fullName>
    </submittedName>
</protein>
<sequence>MALTYTEASGGSINFTSDDNAVSSPFLYIPKTEQKSNSPSKQGYITPFLLEDGRRFDATAGDESYFPPYQVTDIDGQTDLAVPRTYSATGSPISTFSMSSADDEDVPEVQSLIRQAASGADRQQSISTSAYTSIDKPAPQRSDASSRTSSFSIERRRQSRGGQESSRSPSSTRPKRSVQHLRGKSGTYAKLTPSRSEVGSSGRNERDLLALHRESCLLFSQTDRTPLSTRHSHSSKQSHQHSASSSPLLRPENTPTSPFQSDGIPSPPIDQFTWTPIHDLSSSIADATPLPPPPSLPKTVIDWTSPSTRRREYEKIDRASRGIRGAWRKLAPQWCQSKDARAPFFEECKAGHAKDDGSVRRFRMDIPEEEEEEEEAEEEPRCQARGVTVLRNGLVSVLTRRKSENEAVRSERPSAVIKTWRLNHRRNSSFV</sequence>
<feature type="compositionally biased region" description="Polar residues" evidence="1">
    <location>
        <begin position="193"/>
        <end position="202"/>
    </location>
</feature>
<organism evidence="2 3">
    <name type="scientific">Arthroderma otae (strain ATCC MYA-4605 / CBS 113480)</name>
    <name type="common">Microsporum canis</name>
    <dbReference type="NCBI Taxonomy" id="554155"/>
    <lineage>
        <taxon>Eukaryota</taxon>
        <taxon>Fungi</taxon>
        <taxon>Dikarya</taxon>
        <taxon>Ascomycota</taxon>
        <taxon>Pezizomycotina</taxon>
        <taxon>Eurotiomycetes</taxon>
        <taxon>Eurotiomycetidae</taxon>
        <taxon>Onygenales</taxon>
        <taxon>Arthrodermataceae</taxon>
        <taxon>Microsporum</taxon>
    </lineage>
</organism>
<feature type="region of interest" description="Disordered" evidence="1">
    <location>
        <begin position="223"/>
        <end position="274"/>
    </location>
</feature>
<feature type="region of interest" description="Disordered" evidence="1">
    <location>
        <begin position="1"/>
        <end position="22"/>
    </location>
</feature>
<dbReference type="AlphaFoldDB" id="C5FQ99"/>
<evidence type="ECO:0000313" key="3">
    <source>
        <dbReference type="Proteomes" id="UP000002035"/>
    </source>
</evidence>
<accession>C5FQ99</accession>
<dbReference type="OrthoDB" id="5366332at2759"/>
<evidence type="ECO:0000313" key="2">
    <source>
        <dbReference type="EMBL" id="EEQ32052.1"/>
    </source>
</evidence>
<name>C5FQ99_ARTOC</name>
<dbReference type="HOGENOM" id="CLU_025631_0_0_1"/>
<proteinExistence type="predicted"/>
<gene>
    <name evidence="2" type="ORF">MCYG_04871</name>
</gene>
<feature type="compositionally biased region" description="Basic residues" evidence="1">
    <location>
        <begin position="230"/>
        <end position="239"/>
    </location>
</feature>
<dbReference type="GeneID" id="9223739"/>
<feature type="compositionally biased region" description="Low complexity" evidence="1">
    <location>
        <begin position="160"/>
        <end position="172"/>
    </location>
</feature>
<feature type="compositionally biased region" description="Low complexity" evidence="1">
    <location>
        <begin position="142"/>
        <end position="152"/>
    </location>
</feature>